<organism evidence="2 3">
    <name type="scientific">Ancylobacter defluvii</name>
    <dbReference type="NCBI Taxonomy" id="1282440"/>
    <lineage>
        <taxon>Bacteria</taxon>
        <taxon>Pseudomonadati</taxon>
        <taxon>Pseudomonadota</taxon>
        <taxon>Alphaproteobacteria</taxon>
        <taxon>Hyphomicrobiales</taxon>
        <taxon>Xanthobacteraceae</taxon>
        <taxon>Ancylobacter</taxon>
    </lineage>
</organism>
<comment type="caution">
    <text evidence="2">The sequence shown here is derived from an EMBL/GenBank/DDBJ whole genome shotgun (WGS) entry which is preliminary data.</text>
</comment>
<name>A0A9W6NDS6_9HYPH</name>
<reference evidence="2" key="1">
    <citation type="journal article" date="2014" name="Int. J. Syst. Evol. Microbiol.">
        <title>Complete genome sequence of Corynebacterium casei LMG S-19264T (=DSM 44701T), isolated from a smear-ripened cheese.</title>
        <authorList>
            <consortium name="US DOE Joint Genome Institute (JGI-PGF)"/>
            <person name="Walter F."/>
            <person name="Albersmeier A."/>
            <person name="Kalinowski J."/>
            <person name="Ruckert C."/>
        </authorList>
    </citation>
    <scope>NUCLEOTIDE SEQUENCE</scope>
    <source>
        <strain evidence="2">VKM B-2789</strain>
    </source>
</reference>
<feature type="domain" description="YjiS-like" evidence="1">
    <location>
        <begin position="10"/>
        <end position="45"/>
    </location>
</feature>
<evidence type="ECO:0000313" key="3">
    <source>
        <dbReference type="Proteomes" id="UP001143330"/>
    </source>
</evidence>
<evidence type="ECO:0000259" key="1">
    <source>
        <dbReference type="Pfam" id="PF06568"/>
    </source>
</evidence>
<dbReference type="AlphaFoldDB" id="A0A9W6NDS6"/>
<dbReference type="EMBL" id="BSFM01000022">
    <property type="protein sequence ID" value="GLK86861.1"/>
    <property type="molecule type" value="Genomic_DNA"/>
</dbReference>
<sequence length="75" mass="8428">MQIDQIRIALWTAFARHHIYKRVATELAAYSDRQLADFGLGRYDIPAFAQRAADKAVEATPAAARQPHLHFIHAG</sequence>
<proteinExistence type="predicted"/>
<keyword evidence="3" id="KW-1185">Reference proteome</keyword>
<gene>
    <name evidence="2" type="ORF">GCM10017653_49310</name>
</gene>
<reference evidence="2" key="2">
    <citation type="submission" date="2023-01" db="EMBL/GenBank/DDBJ databases">
        <authorList>
            <person name="Sun Q."/>
            <person name="Evtushenko L."/>
        </authorList>
    </citation>
    <scope>NUCLEOTIDE SEQUENCE</scope>
    <source>
        <strain evidence="2">VKM B-2789</strain>
    </source>
</reference>
<evidence type="ECO:0000313" key="2">
    <source>
        <dbReference type="EMBL" id="GLK86861.1"/>
    </source>
</evidence>
<accession>A0A9W6NDS6</accession>
<dbReference type="RefSeq" id="WP_271180690.1">
    <property type="nucleotide sequence ID" value="NZ_BSFM01000022.1"/>
</dbReference>
<dbReference type="Pfam" id="PF06568">
    <property type="entry name" value="YjiS-like"/>
    <property type="match status" value="1"/>
</dbReference>
<dbReference type="InterPro" id="IPR009506">
    <property type="entry name" value="YjiS-like"/>
</dbReference>
<dbReference type="Proteomes" id="UP001143330">
    <property type="component" value="Unassembled WGS sequence"/>
</dbReference>
<protein>
    <recommendedName>
        <fullName evidence="1">YjiS-like domain-containing protein</fullName>
    </recommendedName>
</protein>